<dbReference type="InterPro" id="IPR012340">
    <property type="entry name" value="NA-bd_OB-fold"/>
</dbReference>
<feature type="binding site" evidence="7">
    <location>
        <position position="484"/>
    </location>
    <ligand>
        <name>ATP</name>
        <dbReference type="ChEBI" id="CHEBI:30616"/>
    </ligand>
</feature>
<evidence type="ECO:0000313" key="9">
    <source>
        <dbReference type="EMBL" id="KRO28137.1"/>
    </source>
</evidence>
<gene>
    <name evidence="7" type="primary">aspS</name>
    <name evidence="9" type="ORF">DY78_GL002635</name>
</gene>
<accession>A0A0R2NR14</accession>
<dbReference type="HAMAP" id="MF_00044">
    <property type="entry name" value="Asp_tRNA_synth_type1"/>
    <property type="match status" value="1"/>
</dbReference>
<comment type="caution">
    <text evidence="7">Lacks conserved residue(s) required for the propagation of feature annotation.</text>
</comment>
<dbReference type="GO" id="GO:0004815">
    <property type="term" value="F:aspartate-tRNA ligase activity"/>
    <property type="evidence" value="ECO:0007669"/>
    <property type="project" value="UniProtKB-UniRule"/>
</dbReference>
<evidence type="ECO:0000256" key="4">
    <source>
        <dbReference type="ARBA" id="ARBA00022840"/>
    </source>
</evidence>
<dbReference type="InterPro" id="IPR045864">
    <property type="entry name" value="aa-tRNA-synth_II/BPL/LPL"/>
</dbReference>
<comment type="subunit">
    <text evidence="7">Homodimer.</text>
</comment>
<dbReference type="RefSeq" id="WP_024624889.1">
    <property type="nucleotide sequence ID" value="NZ_AYGX02000052.1"/>
</dbReference>
<name>A0A0R2NR14_9LACO</name>
<feature type="binding site" evidence="7">
    <location>
        <position position="221"/>
    </location>
    <ligand>
        <name>L-aspartate</name>
        <dbReference type="ChEBI" id="CHEBI:29991"/>
    </ligand>
</feature>
<dbReference type="AlphaFoldDB" id="A0A0R2NR14"/>
<dbReference type="InterPro" id="IPR047089">
    <property type="entry name" value="Asp-tRNA-ligase_1_N"/>
</dbReference>
<comment type="similarity">
    <text evidence="1 7">Belongs to the class-II aminoacyl-tRNA synthetase family. Type 1 subfamily.</text>
</comment>
<dbReference type="Pfam" id="PF00152">
    <property type="entry name" value="tRNA-synt_2"/>
    <property type="match status" value="1"/>
</dbReference>
<feature type="binding site" evidence="7">
    <location>
        <position position="491"/>
    </location>
    <ligand>
        <name>L-aspartate</name>
        <dbReference type="ChEBI" id="CHEBI:29991"/>
    </ligand>
</feature>
<feature type="binding site" evidence="7">
    <location>
        <position position="230"/>
    </location>
    <ligand>
        <name>ATP</name>
        <dbReference type="ChEBI" id="CHEBI:30616"/>
    </ligand>
</feature>
<feature type="domain" description="Aminoacyl-transfer RNA synthetases class-II family profile" evidence="8">
    <location>
        <begin position="142"/>
        <end position="557"/>
    </location>
</feature>
<dbReference type="GO" id="GO:0140096">
    <property type="term" value="F:catalytic activity, acting on a protein"/>
    <property type="evidence" value="ECO:0007669"/>
    <property type="project" value="UniProtKB-ARBA"/>
</dbReference>
<dbReference type="SUPFAM" id="SSF55681">
    <property type="entry name" value="Class II aaRS and biotin synthetases"/>
    <property type="match status" value="1"/>
</dbReference>
<keyword evidence="6 7" id="KW-0030">Aminoacyl-tRNA synthetase</keyword>
<dbReference type="NCBIfam" id="TIGR00459">
    <property type="entry name" value="aspS_bact"/>
    <property type="match status" value="1"/>
</dbReference>
<keyword evidence="5 7" id="KW-0648">Protein biosynthesis</keyword>
<dbReference type="InterPro" id="IPR047090">
    <property type="entry name" value="AspRS_core"/>
</dbReference>
<dbReference type="GO" id="GO:0003676">
    <property type="term" value="F:nucleic acid binding"/>
    <property type="evidence" value="ECO:0007669"/>
    <property type="project" value="InterPro"/>
</dbReference>
<dbReference type="PANTHER" id="PTHR22594">
    <property type="entry name" value="ASPARTYL/LYSYL-TRNA SYNTHETASE"/>
    <property type="match status" value="1"/>
</dbReference>
<evidence type="ECO:0000256" key="7">
    <source>
        <dbReference type="HAMAP-Rule" id="MF_00044"/>
    </source>
</evidence>
<dbReference type="InterPro" id="IPR004365">
    <property type="entry name" value="NA-bd_OB_tRNA"/>
</dbReference>
<protein>
    <recommendedName>
        <fullName evidence="7">Aspartate--tRNA ligase</fullName>
        <ecNumber evidence="7">6.1.1.12</ecNumber>
    </recommendedName>
    <alternativeName>
        <fullName evidence="7">Aspartyl-tRNA synthetase</fullName>
        <shortName evidence="7">AspRS</shortName>
    </alternativeName>
</protein>
<evidence type="ECO:0000259" key="8">
    <source>
        <dbReference type="PROSITE" id="PS50862"/>
    </source>
</evidence>
<evidence type="ECO:0000256" key="1">
    <source>
        <dbReference type="ARBA" id="ARBA00006303"/>
    </source>
</evidence>
<comment type="subcellular location">
    <subcellularLocation>
        <location evidence="7">Cytoplasm</location>
    </subcellularLocation>
</comment>
<dbReference type="InterPro" id="IPR029351">
    <property type="entry name" value="GAD_dom"/>
</dbReference>
<keyword evidence="4 7" id="KW-0067">ATP-binding</keyword>
<dbReference type="GO" id="GO:0006422">
    <property type="term" value="P:aspartyl-tRNA aminoacylation"/>
    <property type="evidence" value="ECO:0007669"/>
    <property type="project" value="UniProtKB-UniRule"/>
</dbReference>
<proteinExistence type="inferred from homology"/>
<dbReference type="Pfam" id="PF02938">
    <property type="entry name" value="GAD"/>
    <property type="match status" value="1"/>
</dbReference>
<dbReference type="NCBIfam" id="NF001750">
    <property type="entry name" value="PRK00476.1"/>
    <property type="match status" value="1"/>
</dbReference>
<dbReference type="SUPFAM" id="SSF50249">
    <property type="entry name" value="Nucleic acid-binding proteins"/>
    <property type="match status" value="1"/>
</dbReference>
<reference evidence="9 10" key="1">
    <citation type="journal article" date="2015" name="Genome Announc.">
        <title>Expanding the biotechnology potential of lactobacilli through comparative genomics of 213 strains and associated genera.</title>
        <authorList>
            <person name="Sun Z."/>
            <person name="Harris H.M."/>
            <person name="McCann A."/>
            <person name="Guo C."/>
            <person name="Argimon S."/>
            <person name="Zhang W."/>
            <person name="Yang X."/>
            <person name="Jeffery I.B."/>
            <person name="Cooney J.C."/>
            <person name="Kagawa T.F."/>
            <person name="Liu W."/>
            <person name="Song Y."/>
            <person name="Salvetti E."/>
            <person name="Wrobel A."/>
            <person name="Rasinkangas P."/>
            <person name="Parkhill J."/>
            <person name="Rea M.C."/>
            <person name="O'Sullivan O."/>
            <person name="Ritari J."/>
            <person name="Douillard F.P."/>
            <person name="Paul Ross R."/>
            <person name="Yang R."/>
            <person name="Briner A.E."/>
            <person name="Felis G.E."/>
            <person name="de Vos W.M."/>
            <person name="Barrangou R."/>
            <person name="Klaenhammer T.R."/>
            <person name="Caufield P.W."/>
            <person name="Cui Y."/>
            <person name="Zhang H."/>
            <person name="O'Toole P.W."/>
        </authorList>
    </citation>
    <scope>NUCLEOTIDE SEQUENCE [LARGE SCALE GENOMIC DNA]</scope>
    <source>
        <strain evidence="9 10">DSM 21115</strain>
    </source>
</reference>
<dbReference type="SUPFAM" id="SSF55261">
    <property type="entry name" value="GAD domain-like"/>
    <property type="match status" value="1"/>
</dbReference>
<evidence type="ECO:0000256" key="6">
    <source>
        <dbReference type="ARBA" id="ARBA00023146"/>
    </source>
</evidence>
<dbReference type="GO" id="GO:0005524">
    <property type="term" value="F:ATP binding"/>
    <property type="evidence" value="ECO:0007669"/>
    <property type="project" value="UniProtKB-UniRule"/>
</dbReference>
<evidence type="ECO:0000256" key="5">
    <source>
        <dbReference type="ARBA" id="ARBA00022917"/>
    </source>
</evidence>
<feature type="binding site" evidence="7">
    <location>
        <begin position="221"/>
        <end position="223"/>
    </location>
    <ligand>
        <name>ATP</name>
        <dbReference type="ChEBI" id="CHEBI:30616"/>
    </ligand>
</feature>
<feature type="binding site" evidence="7">
    <location>
        <position position="448"/>
    </location>
    <ligand>
        <name>L-aspartate</name>
        <dbReference type="ChEBI" id="CHEBI:29991"/>
    </ligand>
</feature>
<keyword evidence="10" id="KW-1185">Reference proteome</keyword>
<dbReference type="CDD" id="cd00777">
    <property type="entry name" value="AspRS_core"/>
    <property type="match status" value="1"/>
</dbReference>
<dbReference type="Gene3D" id="3.30.930.10">
    <property type="entry name" value="Bira Bifunctional Protein, Domain 2"/>
    <property type="match status" value="1"/>
</dbReference>
<evidence type="ECO:0000256" key="3">
    <source>
        <dbReference type="ARBA" id="ARBA00022741"/>
    </source>
</evidence>
<keyword evidence="3 7" id="KW-0547">Nucleotide-binding</keyword>
<dbReference type="GO" id="GO:0016740">
    <property type="term" value="F:transferase activity"/>
    <property type="evidence" value="ECO:0007669"/>
    <property type="project" value="UniProtKB-ARBA"/>
</dbReference>
<dbReference type="Proteomes" id="UP000050920">
    <property type="component" value="Unassembled WGS sequence"/>
</dbReference>
<evidence type="ECO:0000313" key="10">
    <source>
        <dbReference type="Proteomes" id="UP000050920"/>
    </source>
</evidence>
<keyword evidence="7" id="KW-0963">Cytoplasm</keyword>
<feature type="region of interest" description="Aspartate" evidence="7">
    <location>
        <begin position="199"/>
        <end position="202"/>
    </location>
</feature>
<comment type="catalytic activity">
    <reaction evidence="7">
        <text>tRNA(Asp) + L-aspartate + ATP = L-aspartyl-tRNA(Asp) + AMP + diphosphate</text>
        <dbReference type="Rhea" id="RHEA:19649"/>
        <dbReference type="Rhea" id="RHEA-COMP:9660"/>
        <dbReference type="Rhea" id="RHEA-COMP:9678"/>
        <dbReference type="ChEBI" id="CHEBI:29991"/>
        <dbReference type="ChEBI" id="CHEBI:30616"/>
        <dbReference type="ChEBI" id="CHEBI:33019"/>
        <dbReference type="ChEBI" id="CHEBI:78442"/>
        <dbReference type="ChEBI" id="CHEBI:78516"/>
        <dbReference type="ChEBI" id="CHEBI:456215"/>
        <dbReference type="EC" id="6.1.1.12"/>
    </reaction>
</comment>
<dbReference type="EC" id="6.1.1.12" evidence="7"/>
<dbReference type="EMBL" id="AYGX02000052">
    <property type="protein sequence ID" value="KRO28137.1"/>
    <property type="molecule type" value="Genomic_DNA"/>
</dbReference>
<sequence>MKRTTYAGLVNEDYLDQEVTLQGWVQKRRDLGQLIFIDLRDREGIVQLVFSQEFSADALAVADNLRSEYVIEVQGKVVSRVGDAINPNMKTGKVEVEIHDAKILNKAKTPPFYIQDDINVSDELRLKYRYLDLRRPEMQRNLKIRNGITQAVHSYFDANGFYDIETPFLTKSTPEGARDYLVPSRIYQGHFYALPQSPQLFKQLLMGAGFDRYYQIARCFRDEDLRGDRQPEFTQIDMETSFLTAEEIQSYTEGLIQQVMKHVKGIDIPAPFTRITWQESMERFGSEKPDVRFDMELHDMSKVMADTDFKVFSGAVKNGGFVKAIAVPGGADKYSRKQIDAYGSYVERFGAKGLAWMKVTDDGFSGPIAKFFKDDFEAITAAAEAKPGDLLLFAADSFKVVSDTLGYLRKAIAKELDLIDENKYAFLWVVDWPLFEYDEGIERWVPAHHPFTMPNEEDVHYLNDGEDPHQAHAQSYDIILNGYELGGGSIRIHTRELQEKMFKALDFTKERAQEQFGFLLDALDMGFPPHGGLAIGLDRFAMLLSGNDNIREVIAFPKNSKASEPMTNAPAPVSDQQLDDLALDIEAKAKTPDEDDAAETK</sequence>
<dbReference type="Gene3D" id="2.40.50.140">
    <property type="entry name" value="Nucleic acid-binding proteins"/>
    <property type="match status" value="1"/>
</dbReference>
<organism evidence="9 10">
    <name type="scientific">Lactiplantibacillus fabifermentans DSM 21115</name>
    <dbReference type="NCBI Taxonomy" id="1413187"/>
    <lineage>
        <taxon>Bacteria</taxon>
        <taxon>Bacillati</taxon>
        <taxon>Bacillota</taxon>
        <taxon>Bacilli</taxon>
        <taxon>Lactobacillales</taxon>
        <taxon>Lactobacillaceae</taxon>
        <taxon>Lactiplantibacillus</taxon>
    </lineage>
</organism>
<dbReference type="GO" id="GO:0005737">
    <property type="term" value="C:cytoplasm"/>
    <property type="evidence" value="ECO:0007669"/>
    <property type="project" value="UniProtKB-SubCell"/>
</dbReference>
<dbReference type="InterPro" id="IPR006195">
    <property type="entry name" value="aa-tRNA-synth_II"/>
</dbReference>
<dbReference type="InterPro" id="IPR004115">
    <property type="entry name" value="GAD-like_sf"/>
</dbReference>
<dbReference type="InterPro" id="IPR004364">
    <property type="entry name" value="Aa-tRNA-synt_II"/>
</dbReference>
<dbReference type="InterPro" id="IPR004524">
    <property type="entry name" value="Asp-tRNA-ligase_1"/>
</dbReference>
<dbReference type="PROSITE" id="PS50862">
    <property type="entry name" value="AA_TRNA_LIGASE_II"/>
    <property type="match status" value="1"/>
</dbReference>
<feature type="binding site" evidence="7">
    <location>
        <position position="175"/>
    </location>
    <ligand>
        <name>L-aspartate</name>
        <dbReference type="ChEBI" id="CHEBI:29991"/>
    </ligand>
</feature>
<comment type="function">
    <text evidence="7">Catalyzes the attachment of L-aspartate to tRNA(Asp) in a two-step reaction: L-aspartate is first activated by ATP to form Asp-AMP and then transferred to the acceptor end of tRNA(Asp).</text>
</comment>
<evidence type="ECO:0000256" key="2">
    <source>
        <dbReference type="ARBA" id="ARBA00022598"/>
    </source>
</evidence>
<keyword evidence="2 7" id="KW-0436">Ligase</keyword>
<dbReference type="PANTHER" id="PTHR22594:SF5">
    <property type="entry name" value="ASPARTATE--TRNA LIGASE, MITOCHONDRIAL"/>
    <property type="match status" value="1"/>
</dbReference>
<dbReference type="Gene3D" id="3.30.1360.30">
    <property type="entry name" value="GAD-like domain"/>
    <property type="match status" value="1"/>
</dbReference>
<dbReference type="CDD" id="cd04317">
    <property type="entry name" value="EcAspRS_like_N"/>
    <property type="match status" value="1"/>
</dbReference>
<dbReference type="Pfam" id="PF01336">
    <property type="entry name" value="tRNA_anti-codon"/>
    <property type="match status" value="1"/>
</dbReference>
<dbReference type="InterPro" id="IPR002312">
    <property type="entry name" value="Asp/Asn-tRNA-synth_IIb"/>
</dbReference>
<feature type="binding site" evidence="7">
    <location>
        <begin position="536"/>
        <end position="539"/>
    </location>
    <ligand>
        <name>ATP</name>
        <dbReference type="ChEBI" id="CHEBI:30616"/>
    </ligand>
</feature>
<dbReference type="PRINTS" id="PR01042">
    <property type="entry name" value="TRNASYNTHASP"/>
</dbReference>
<comment type="caution">
    <text evidence="9">The sequence shown here is derived from an EMBL/GenBank/DDBJ whole genome shotgun (WGS) entry which is preliminary data.</text>
</comment>